<protein>
    <submittedName>
        <fullName evidence="1">(Mediterranean fruit fly) hypothetical protein</fullName>
    </submittedName>
</protein>
<sequence length="99" mass="11574">MVHEESTITDTIEQWLKNALTTNAWDNHTVVEPLPLVIAEDIEEHLKQHQQRRGRRSYRRQLYRIRISRTNTVTISLIAAEPVPGTIDFIKFDVPIDRA</sequence>
<comment type="caution">
    <text evidence="1">The sequence shown here is derived from an EMBL/GenBank/DDBJ whole genome shotgun (WGS) entry which is preliminary data.</text>
</comment>
<keyword evidence="2" id="KW-1185">Reference proteome</keyword>
<evidence type="ECO:0000313" key="1">
    <source>
        <dbReference type="EMBL" id="CAD7014018.1"/>
    </source>
</evidence>
<name>A0A811VCI7_CERCA</name>
<reference evidence="1" key="1">
    <citation type="submission" date="2020-11" db="EMBL/GenBank/DDBJ databases">
        <authorList>
            <person name="Whitehead M."/>
        </authorList>
    </citation>
    <scope>NUCLEOTIDE SEQUENCE</scope>
    <source>
        <strain evidence="1">EGII</strain>
    </source>
</reference>
<organism evidence="1 2">
    <name type="scientific">Ceratitis capitata</name>
    <name type="common">Mediterranean fruit fly</name>
    <name type="synonym">Tephritis capitata</name>
    <dbReference type="NCBI Taxonomy" id="7213"/>
    <lineage>
        <taxon>Eukaryota</taxon>
        <taxon>Metazoa</taxon>
        <taxon>Ecdysozoa</taxon>
        <taxon>Arthropoda</taxon>
        <taxon>Hexapoda</taxon>
        <taxon>Insecta</taxon>
        <taxon>Pterygota</taxon>
        <taxon>Neoptera</taxon>
        <taxon>Endopterygota</taxon>
        <taxon>Diptera</taxon>
        <taxon>Brachycera</taxon>
        <taxon>Muscomorpha</taxon>
        <taxon>Tephritoidea</taxon>
        <taxon>Tephritidae</taxon>
        <taxon>Ceratitis</taxon>
        <taxon>Ceratitis</taxon>
    </lineage>
</organism>
<evidence type="ECO:0000313" key="2">
    <source>
        <dbReference type="Proteomes" id="UP000606786"/>
    </source>
</evidence>
<dbReference type="AlphaFoldDB" id="A0A811VCI7"/>
<accession>A0A811VCI7</accession>
<gene>
    <name evidence="1" type="ORF">CCAP1982_LOCUS22024</name>
</gene>
<proteinExistence type="predicted"/>
<dbReference type="Proteomes" id="UP000606786">
    <property type="component" value="Unassembled WGS sequence"/>
</dbReference>
<dbReference type="EMBL" id="CAJHJT010000056">
    <property type="protein sequence ID" value="CAD7014018.1"/>
    <property type="molecule type" value="Genomic_DNA"/>
</dbReference>